<comment type="caution">
    <text evidence="1">The sequence shown here is derived from an EMBL/GenBank/DDBJ whole genome shotgun (WGS) entry which is preliminary data.</text>
</comment>
<gene>
    <name evidence="1" type="ORF">C9J01_05910</name>
</gene>
<dbReference type="EMBL" id="PYMB01000001">
    <property type="protein sequence ID" value="PSW16533.1"/>
    <property type="molecule type" value="Genomic_DNA"/>
</dbReference>
<dbReference type="Proteomes" id="UP000241346">
    <property type="component" value="Unassembled WGS sequence"/>
</dbReference>
<evidence type="ECO:0000313" key="2">
    <source>
        <dbReference type="Proteomes" id="UP000241346"/>
    </source>
</evidence>
<evidence type="ECO:0000313" key="1">
    <source>
        <dbReference type="EMBL" id="PSW16533.1"/>
    </source>
</evidence>
<dbReference type="AlphaFoldDB" id="A0A2T3NM30"/>
<organism evidence="1 2">
    <name type="scientific">Photobacterium rosenbergii</name>
    <dbReference type="NCBI Taxonomy" id="294936"/>
    <lineage>
        <taxon>Bacteria</taxon>
        <taxon>Pseudomonadati</taxon>
        <taxon>Pseudomonadota</taxon>
        <taxon>Gammaproteobacteria</taxon>
        <taxon>Vibrionales</taxon>
        <taxon>Vibrionaceae</taxon>
        <taxon>Photobacterium</taxon>
    </lineage>
</organism>
<sequence length="62" mass="7377">MLQHFIQISFLMNGFGDILYMFSGAKCDHDPIGIQKFRLDILISYTWLIFENIGEHMYQYVI</sequence>
<proteinExistence type="predicted"/>
<reference evidence="1 2" key="1">
    <citation type="submission" date="2018-03" db="EMBL/GenBank/DDBJ databases">
        <title>Whole genome sequencing of Histamine producing bacteria.</title>
        <authorList>
            <person name="Butler K."/>
        </authorList>
    </citation>
    <scope>NUCLEOTIDE SEQUENCE [LARGE SCALE GENOMIC DNA]</scope>
    <source>
        <strain evidence="1 2">DSM 19138</strain>
    </source>
</reference>
<accession>A0A2T3NM30</accession>
<name>A0A2T3NM30_9GAMM</name>
<protein>
    <submittedName>
        <fullName evidence="1">Uncharacterized protein</fullName>
    </submittedName>
</protein>